<reference evidence="1" key="2">
    <citation type="submission" date="2022-01" db="EMBL/GenBank/DDBJ databases">
        <authorList>
            <person name="Yamashiro T."/>
            <person name="Shiraishi A."/>
            <person name="Satake H."/>
            <person name="Nakayama K."/>
        </authorList>
    </citation>
    <scope>NUCLEOTIDE SEQUENCE</scope>
</reference>
<evidence type="ECO:0000313" key="2">
    <source>
        <dbReference type="Proteomes" id="UP001151760"/>
    </source>
</evidence>
<sequence>MIVGCATEETLPSFGADQFDEDDLKDAKEMSGGISEYARSFKHQQNKNTTHMVSYVKLPMLKKGKDVEVPPTTAKDIQARAREKKARSALLMALPDVDLPKYHLIKDAKGIWDAIKTRYGGNAASKKMQKSVLKQQFEAFSISNSKGSGTKI</sequence>
<evidence type="ECO:0008006" key="3">
    <source>
        <dbReference type="Google" id="ProtNLM"/>
    </source>
</evidence>
<reference evidence="1" key="1">
    <citation type="journal article" date="2022" name="Int. J. Mol. Sci.">
        <title>Draft Genome of Tanacetum Coccineum: Genomic Comparison of Closely Related Tanacetum-Family Plants.</title>
        <authorList>
            <person name="Yamashiro T."/>
            <person name="Shiraishi A."/>
            <person name="Nakayama K."/>
            <person name="Satake H."/>
        </authorList>
    </citation>
    <scope>NUCLEOTIDE SEQUENCE</scope>
</reference>
<gene>
    <name evidence="1" type="ORF">Tco_1054750</name>
</gene>
<dbReference type="Pfam" id="PF14223">
    <property type="entry name" value="Retrotran_gag_2"/>
    <property type="match status" value="1"/>
</dbReference>
<organism evidence="1 2">
    <name type="scientific">Tanacetum coccineum</name>
    <dbReference type="NCBI Taxonomy" id="301880"/>
    <lineage>
        <taxon>Eukaryota</taxon>
        <taxon>Viridiplantae</taxon>
        <taxon>Streptophyta</taxon>
        <taxon>Embryophyta</taxon>
        <taxon>Tracheophyta</taxon>
        <taxon>Spermatophyta</taxon>
        <taxon>Magnoliopsida</taxon>
        <taxon>eudicotyledons</taxon>
        <taxon>Gunneridae</taxon>
        <taxon>Pentapetalae</taxon>
        <taxon>asterids</taxon>
        <taxon>campanulids</taxon>
        <taxon>Asterales</taxon>
        <taxon>Asteraceae</taxon>
        <taxon>Asteroideae</taxon>
        <taxon>Anthemideae</taxon>
        <taxon>Anthemidinae</taxon>
        <taxon>Tanacetum</taxon>
    </lineage>
</organism>
<dbReference type="EMBL" id="BQNB010018988">
    <property type="protein sequence ID" value="GJT80408.1"/>
    <property type="molecule type" value="Genomic_DNA"/>
</dbReference>
<proteinExistence type="predicted"/>
<accession>A0ABQ5H020</accession>
<comment type="caution">
    <text evidence="1">The sequence shown here is derived from an EMBL/GenBank/DDBJ whole genome shotgun (WGS) entry which is preliminary data.</text>
</comment>
<evidence type="ECO:0000313" key="1">
    <source>
        <dbReference type="EMBL" id="GJT80408.1"/>
    </source>
</evidence>
<name>A0ABQ5H020_9ASTR</name>
<protein>
    <recommendedName>
        <fullName evidence="3">Xylulose kinase-1</fullName>
    </recommendedName>
</protein>
<dbReference type="Proteomes" id="UP001151760">
    <property type="component" value="Unassembled WGS sequence"/>
</dbReference>
<keyword evidence="2" id="KW-1185">Reference proteome</keyword>